<dbReference type="Gene3D" id="3.40.50.2000">
    <property type="entry name" value="Glycogen Phosphorylase B"/>
    <property type="match status" value="1"/>
</dbReference>
<evidence type="ECO:0000256" key="3">
    <source>
        <dbReference type="SAM" id="Phobius"/>
    </source>
</evidence>
<keyword evidence="5" id="KW-1185">Reference proteome</keyword>
<dbReference type="PANTHER" id="PTHR48043:SF145">
    <property type="entry name" value="FI06409P-RELATED"/>
    <property type="match status" value="1"/>
</dbReference>
<dbReference type="InterPro" id="IPR002213">
    <property type="entry name" value="UDP_glucos_trans"/>
</dbReference>
<organism evidence="4 5">
    <name type="scientific">Conidiobolus coronatus (strain ATCC 28846 / CBS 209.66 / NRRL 28638)</name>
    <name type="common">Delacroixia coronata</name>
    <dbReference type="NCBI Taxonomy" id="796925"/>
    <lineage>
        <taxon>Eukaryota</taxon>
        <taxon>Fungi</taxon>
        <taxon>Fungi incertae sedis</taxon>
        <taxon>Zoopagomycota</taxon>
        <taxon>Entomophthoromycotina</taxon>
        <taxon>Entomophthoromycetes</taxon>
        <taxon>Entomophthorales</taxon>
        <taxon>Ancylistaceae</taxon>
        <taxon>Conidiobolus</taxon>
    </lineage>
</organism>
<evidence type="ECO:0000313" key="5">
    <source>
        <dbReference type="Proteomes" id="UP000070444"/>
    </source>
</evidence>
<feature type="transmembrane region" description="Helical" evidence="3">
    <location>
        <begin position="200"/>
        <end position="223"/>
    </location>
</feature>
<accession>A0A137P2E9</accession>
<keyword evidence="2 4" id="KW-0808">Transferase</keyword>
<dbReference type="PANTHER" id="PTHR48043">
    <property type="entry name" value="EG:EG0003.4 PROTEIN-RELATED"/>
    <property type="match status" value="1"/>
</dbReference>
<dbReference type="OMA" id="QHGNGFT"/>
<evidence type="ECO:0000313" key="4">
    <source>
        <dbReference type="EMBL" id="KXN69084.1"/>
    </source>
</evidence>
<protein>
    <submittedName>
        <fullName evidence="4">Glycosyltransferase family 1 protein</fullName>
    </submittedName>
</protein>
<dbReference type="STRING" id="796925.A0A137P2E9"/>
<dbReference type="GO" id="GO:0008194">
    <property type="term" value="F:UDP-glycosyltransferase activity"/>
    <property type="evidence" value="ECO:0007669"/>
    <property type="project" value="InterPro"/>
</dbReference>
<feature type="non-terminal residue" evidence="4">
    <location>
        <position position="1"/>
    </location>
</feature>
<dbReference type="Pfam" id="PF00201">
    <property type="entry name" value="UDPGT"/>
    <property type="match status" value="1"/>
</dbReference>
<evidence type="ECO:0000256" key="1">
    <source>
        <dbReference type="ARBA" id="ARBA00022676"/>
    </source>
</evidence>
<dbReference type="OrthoDB" id="5835829at2759"/>
<dbReference type="EMBL" id="KQ964548">
    <property type="protein sequence ID" value="KXN69084.1"/>
    <property type="molecule type" value="Genomic_DNA"/>
</dbReference>
<evidence type="ECO:0000256" key="2">
    <source>
        <dbReference type="ARBA" id="ARBA00022679"/>
    </source>
</evidence>
<dbReference type="AlphaFoldDB" id="A0A137P2E9"/>
<gene>
    <name evidence="4" type="ORF">CONCODRAFT_8521</name>
</gene>
<sequence length="237" mass="26871">ILDGVVWGLPKTDFNTFPKTFKVDSAEYTTAQIIEGTHDKIKILKWAPQQSILHHPSTKMFLSHGGLDSIYESANAGVPILVLPFLADQPRNGVLVSENGIGDYIDWDTMSESKVYQKFVKLLDPNNLELKSKVKQMQIITKFSSKRKTMAAELIETYAYSAKACRQFNTPKPFEPPCEVLPFLPLDKKISSVKANLIDVYIIGALILITTIFSVIYFTYYLLRVLVHLSRNKQKQQ</sequence>
<keyword evidence="3" id="KW-0812">Transmembrane</keyword>
<keyword evidence="3" id="KW-0472">Membrane</keyword>
<keyword evidence="1" id="KW-0328">Glycosyltransferase</keyword>
<dbReference type="CDD" id="cd03784">
    <property type="entry name" value="GT1_Gtf-like"/>
    <property type="match status" value="1"/>
</dbReference>
<name>A0A137P2E9_CONC2</name>
<reference evidence="4 5" key="1">
    <citation type="journal article" date="2015" name="Genome Biol. Evol.">
        <title>Phylogenomic analyses indicate that early fungi evolved digesting cell walls of algal ancestors of land plants.</title>
        <authorList>
            <person name="Chang Y."/>
            <person name="Wang S."/>
            <person name="Sekimoto S."/>
            <person name="Aerts A.L."/>
            <person name="Choi C."/>
            <person name="Clum A."/>
            <person name="LaButti K.M."/>
            <person name="Lindquist E.A."/>
            <person name="Yee Ngan C."/>
            <person name="Ohm R.A."/>
            <person name="Salamov A.A."/>
            <person name="Grigoriev I.V."/>
            <person name="Spatafora J.W."/>
            <person name="Berbee M.L."/>
        </authorList>
    </citation>
    <scope>NUCLEOTIDE SEQUENCE [LARGE SCALE GENOMIC DNA]</scope>
    <source>
        <strain evidence="4 5">NRRL 28638</strain>
    </source>
</reference>
<dbReference type="SUPFAM" id="SSF53756">
    <property type="entry name" value="UDP-Glycosyltransferase/glycogen phosphorylase"/>
    <property type="match status" value="1"/>
</dbReference>
<proteinExistence type="predicted"/>
<dbReference type="Proteomes" id="UP000070444">
    <property type="component" value="Unassembled WGS sequence"/>
</dbReference>
<dbReference type="InterPro" id="IPR050271">
    <property type="entry name" value="UDP-glycosyltransferase"/>
</dbReference>
<keyword evidence="3" id="KW-1133">Transmembrane helix</keyword>